<dbReference type="FunFam" id="1.20.140.10:FF:000032">
    <property type="entry name" value="Thermophilic desulfurizing enzyme family protein"/>
    <property type="match status" value="1"/>
</dbReference>
<dbReference type="InterPro" id="IPR036250">
    <property type="entry name" value="AcylCo_DH-like_C"/>
</dbReference>
<reference evidence="5" key="1">
    <citation type="journal article" date="2023" name="Mol. Phylogenet. Evol.">
        <title>Genome-scale phylogeny and comparative genomics of the fungal order Sordariales.</title>
        <authorList>
            <person name="Hensen N."/>
            <person name="Bonometti L."/>
            <person name="Westerberg I."/>
            <person name="Brannstrom I.O."/>
            <person name="Guillou S."/>
            <person name="Cros-Aarteil S."/>
            <person name="Calhoun S."/>
            <person name="Haridas S."/>
            <person name="Kuo A."/>
            <person name="Mondo S."/>
            <person name="Pangilinan J."/>
            <person name="Riley R."/>
            <person name="LaButti K."/>
            <person name="Andreopoulos B."/>
            <person name="Lipzen A."/>
            <person name="Chen C."/>
            <person name="Yan M."/>
            <person name="Daum C."/>
            <person name="Ng V."/>
            <person name="Clum A."/>
            <person name="Steindorff A."/>
            <person name="Ohm R.A."/>
            <person name="Martin F."/>
            <person name="Silar P."/>
            <person name="Natvig D.O."/>
            <person name="Lalanne C."/>
            <person name="Gautier V."/>
            <person name="Ament-Velasquez S.L."/>
            <person name="Kruys A."/>
            <person name="Hutchinson M.I."/>
            <person name="Powell A.J."/>
            <person name="Barry K."/>
            <person name="Miller A.N."/>
            <person name="Grigoriev I.V."/>
            <person name="Debuchy R."/>
            <person name="Gladieux P."/>
            <person name="Hiltunen Thoren M."/>
            <person name="Johannesson H."/>
        </authorList>
    </citation>
    <scope>NUCLEOTIDE SEQUENCE</scope>
    <source>
        <strain evidence="5">CBS 626.80</strain>
    </source>
</reference>
<dbReference type="InterPro" id="IPR013786">
    <property type="entry name" value="AcylCoA_DH/ox_N"/>
</dbReference>
<dbReference type="Proteomes" id="UP001303222">
    <property type="component" value="Unassembled WGS sequence"/>
</dbReference>
<dbReference type="GO" id="GO:0006552">
    <property type="term" value="P:L-leucine catabolic process"/>
    <property type="evidence" value="ECO:0007669"/>
    <property type="project" value="TreeGrafter"/>
</dbReference>
<dbReference type="InterPro" id="IPR009100">
    <property type="entry name" value="AcylCoA_DH/oxidase_NM_dom_sf"/>
</dbReference>
<evidence type="ECO:0000313" key="5">
    <source>
        <dbReference type="EMBL" id="KAK3948833.1"/>
    </source>
</evidence>
<dbReference type="SUPFAM" id="SSF56645">
    <property type="entry name" value="Acyl-CoA dehydrogenase NM domain-like"/>
    <property type="match status" value="1"/>
</dbReference>
<dbReference type="Gene3D" id="1.10.540.10">
    <property type="entry name" value="Acyl-CoA dehydrogenase/oxidase, N-terminal domain"/>
    <property type="match status" value="1"/>
</dbReference>
<reference evidence="5" key="2">
    <citation type="submission" date="2023-06" db="EMBL/GenBank/DDBJ databases">
        <authorList>
            <consortium name="Lawrence Berkeley National Laboratory"/>
            <person name="Mondo S.J."/>
            <person name="Hensen N."/>
            <person name="Bonometti L."/>
            <person name="Westerberg I."/>
            <person name="Brannstrom I.O."/>
            <person name="Guillou S."/>
            <person name="Cros-Aarteil S."/>
            <person name="Calhoun S."/>
            <person name="Haridas S."/>
            <person name="Kuo A."/>
            <person name="Pangilinan J."/>
            <person name="Riley R."/>
            <person name="Labutti K."/>
            <person name="Andreopoulos B."/>
            <person name="Lipzen A."/>
            <person name="Chen C."/>
            <person name="Yanf M."/>
            <person name="Daum C."/>
            <person name="Ng V."/>
            <person name="Clum A."/>
            <person name="Steindorff A."/>
            <person name="Ohm R."/>
            <person name="Martin F."/>
            <person name="Silar P."/>
            <person name="Natvig D."/>
            <person name="Lalanne C."/>
            <person name="Gautier V."/>
            <person name="Ament-Velasquez S.L."/>
            <person name="Kruys A."/>
            <person name="Hutchinson M.I."/>
            <person name="Powell A.J."/>
            <person name="Barry K."/>
            <person name="Miller A.N."/>
            <person name="Grigoriev I.V."/>
            <person name="Debuchy R."/>
            <person name="Gladieux P."/>
            <person name="Thoren M.H."/>
            <person name="Johannesson H."/>
        </authorList>
    </citation>
    <scope>NUCLEOTIDE SEQUENCE</scope>
    <source>
        <strain evidence="5">CBS 626.80</strain>
    </source>
</reference>
<evidence type="ECO:0000313" key="6">
    <source>
        <dbReference type="Proteomes" id="UP001303222"/>
    </source>
</evidence>
<comment type="caution">
    <text evidence="5">The sequence shown here is derived from an EMBL/GenBank/DDBJ whole genome shotgun (WGS) entry which is preliminary data.</text>
</comment>
<dbReference type="Gene3D" id="2.40.110.10">
    <property type="entry name" value="Butyryl-CoA Dehydrogenase, subunit A, domain 2"/>
    <property type="match status" value="1"/>
</dbReference>
<evidence type="ECO:0000256" key="2">
    <source>
        <dbReference type="ARBA" id="ARBA00023002"/>
    </source>
</evidence>
<dbReference type="InterPro" id="IPR046373">
    <property type="entry name" value="Acyl-CoA_Oxase/DH_mid-dom_sf"/>
</dbReference>
<protein>
    <submittedName>
        <fullName evidence="5">Acyl-CoA dehydrogenase/oxidase</fullName>
    </submittedName>
</protein>
<evidence type="ECO:0000259" key="4">
    <source>
        <dbReference type="Pfam" id="PF08028"/>
    </source>
</evidence>
<feature type="domain" description="Acyl-CoA dehydrogenase/oxidase N-terminal" evidence="3">
    <location>
        <begin position="44"/>
        <end position="134"/>
    </location>
</feature>
<proteinExistence type="predicted"/>
<keyword evidence="1" id="KW-0285">Flavoprotein</keyword>
<dbReference type="AlphaFoldDB" id="A0AAN6NRE5"/>
<dbReference type="FunFam" id="2.40.110.10:FF:000020">
    <property type="entry name" value="Putative acyl-CoA dehydrogenase YdbM"/>
    <property type="match status" value="1"/>
</dbReference>
<dbReference type="SUPFAM" id="SSF47203">
    <property type="entry name" value="Acyl-CoA dehydrogenase C-terminal domain-like"/>
    <property type="match status" value="1"/>
</dbReference>
<name>A0AAN6NRE5_9PEZI</name>
<keyword evidence="2" id="KW-0560">Oxidoreductase</keyword>
<dbReference type="InterPro" id="IPR013107">
    <property type="entry name" value="Acyl-CoA_DH_C"/>
</dbReference>
<organism evidence="5 6">
    <name type="scientific">Pseudoneurospora amorphoporcata</name>
    <dbReference type="NCBI Taxonomy" id="241081"/>
    <lineage>
        <taxon>Eukaryota</taxon>
        <taxon>Fungi</taxon>
        <taxon>Dikarya</taxon>
        <taxon>Ascomycota</taxon>
        <taxon>Pezizomycotina</taxon>
        <taxon>Sordariomycetes</taxon>
        <taxon>Sordariomycetidae</taxon>
        <taxon>Sordariales</taxon>
        <taxon>Sordariaceae</taxon>
        <taxon>Pseudoneurospora</taxon>
    </lineage>
</organism>
<gene>
    <name evidence="5" type="ORF">QBC32DRAFT_244960</name>
</gene>
<dbReference type="GO" id="GO:0050660">
    <property type="term" value="F:flavin adenine dinucleotide binding"/>
    <property type="evidence" value="ECO:0007669"/>
    <property type="project" value="InterPro"/>
</dbReference>
<dbReference type="InterPro" id="IPR037069">
    <property type="entry name" value="AcylCoA_DH/ox_N_sf"/>
</dbReference>
<dbReference type="Gene3D" id="1.20.140.10">
    <property type="entry name" value="Butyryl-CoA Dehydrogenase, subunit A, domain 3"/>
    <property type="match status" value="1"/>
</dbReference>
<dbReference type="PANTHER" id="PTHR43884">
    <property type="entry name" value="ACYL-COA DEHYDROGENASE"/>
    <property type="match status" value="1"/>
</dbReference>
<accession>A0AAN6NRE5</accession>
<dbReference type="Pfam" id="PF02771">
    <property type="entry name" value="Acyl-CoA_dh_N"/>
    <property type="match status" value="1"/>
</dbReference>
<dbReference type="Pfam" id="PF08028">
    <property type="entry name" value="Acyl-CoA_dh_2"/>
    <property type="match status" value="1"/>
</dbReference>
<sequence>MASSATTPFAAHSSSDPSIYQEYGSKWSTLPTDSASWIQRAKDVAAALAPDAAAREKANKTPRAEVTLLKHSGLLKIVGPKAYGGGEQPWSVAYQAIREVAKGDGSIGMLLGYHLIWAFSPFILGTPSQIAKWNALITSQNLFVGGAVNPRGSDLVIISDPSDKTRIIFNGSKHFTTGAAISDLIVLEGALSSESSDFGHDAGKHIFAYVPTTYPGISFSFNWDAIGLRLTESGSAQISNVSVDWDDALGWSSPSPTSISSPLPDVLGVPYATLLLPAIQLVFTNFYLGIAQAALDTAAGYTRKSTRPWPYLSGGERETVFPAEKATDEFYILSTYGTHHAHLLAATALADRANEAVSELFSAYNHERGNRAELTAQQRGEISELIAAAKIVVIDVGLKVTSDVFEVTGSRATASKVGLDRFWRDLRTHTLHDPVAYKRREVGRWVLLGEIPTPTWYT</sequence>
<dbReference type="EMBL" id="MU859242">
    <property type="protein sequence ID" value="KAK3948833.1"/>
    <property type="molecule type" value="Genomic_DNA"/>
</dbReference>
<keyword evidence="6" id="KW-1185">Reference proteome</keyword>
<dbReference type="FunFam" id="1.10.540.10:FF:000025">
    <property type="entry name" value="Related to Dibenzothiophene desulfurization enzyme C"/>
    <property type="match status" value="1"/>
</dbReference>
<dbReference type="PANTHER" id="PTHR43884:SF12">
    <property type="entry name" value="ISOVALERYL-COA DEHYDROGENASE, MITOCHONDRIAL-RELATED"/>
    <property type="match status" value="1"/>
</dbReference>
<dbReference type="GO" id="GO:0008470">
    <property type="term" value="F:3-methylbutanoyl-CoA dehydrogenase activity"/>
    <property type="evidence" value="ECO:0007669"/>
    <property type="project" value="TreeGrafter"/>
</dbReference>
<evidence type="ECO:0000256" key="1">
    <source>
        <dbReference type="ARBA" id="ARBA00022630"/>
    </source>
</evidence>
<feature type="domain" description="Acyl-CoA dehydrogenase C-terminal" evidence="4">
    <location>
        <begin position="282"/>
        <end position="432"/>
    </location>
</feature>
<evidence type="ECO:0000259" key="3">
    <source>
        <dbReference type="Pfam" id="PF02771"/>
    </source>
</evidence>